<dbReference type="InterPro" id="IPR011034">
    <property type="entry name" value="Formyl_transferase-like_C_sf"/>
</dbReference>
<feature type="domain" description="Formyl transferase N-terminal" evidence="1">
    <location>
        <begin position="14"/>
        <end position="148"/>
    </location>
</feature>
<dbReference type="Proteomes" id="UP000479190">
    <property type="component" value="Unassembled WGS sequence"/>
</dbReference>
<evidence type="ECO:0000313" key="3">
    <source>
        <dbReference type="EMBL" id="CAB0030878.1"/>
    </source>
</evidence>
<dbReference type="PANTHER" id="PTHR11138">
    <property type="entry name" value="METHIONYL-TRNA FORMYLTRANSFERASE"/>
    <property type="match status" value="1"/>
</dbReference>
<dbReference type="Pfam" id="PF02911">
    <property type="entry name" value="Formyl_trans_C"/>
    <property type="match status" value="1"/>
</dbReference>
<dbReference type="Gene3D" id="3.40.50.170">
    <property type="entry name" value="Formyl transferase, N-terminal domain"/>
    <property type="match status" value="1"/>
</dbReference>
<reference evidence="3 4" key="1">
    <citation type="submission" date="2020-02" db="EMBL/GenBank/DDBJ databases">
        <authorList>
            <person name="Ferguson B K."/>
        </authorList>
    </citation>
    <scope>NUCLEOTIDE SEQUENCE [LARGE SCALE GENOMIC DNA]</scope>
</reference>
<evidence type="ECO:0008006" key="5">
    <source>
        <dbReference type="Google" id="ProtNLM"/>
    </source>
</evidence>
<dbReference type="InterPro" id="IPR005793">
    <property type="entry name" value="Formyl_trans_C"/>
</dbReference>
<organism evidence="3 4">
    <name type="scientific">Trichogramma brassicae</name>
    <dbReference type="NCBI Taxonomy" id="86971"/>
    <lineage>
        <taxon>Eukaryota</taxon>
        <taxon>Metazoa</taxon>
        <taxon>Ecdysozoa</taxon>
        <taxon>Arthropoda</taxon>
        <taxon>Hexapoda</taxon>
        <taxon>Insecta</taxon>
        <taxon>Pterygota</taxon>
        <taxon>Neoptera</taxon>
        <taxon>Endopterygota</taxon>
        <taxon>Hymenoptera</taxon>
        <taxon>Apocrita</taxon>
        <taxon>Proctotrupomorpha</taxon>
        <taxon>Chalcidoidea</taxon>
        <taxon>Trichogrammatidae</taxon>
        <taxon>Trichogramma</taxon>
    </lineage>
</organism>
<sequence length="228" mass="25407">MQAVKLLAPVAALAAKADGTPCFKIKAWRSKGVMLPEVFDLYRSIEVDLNVLPFCTQFIPMDVINHPKHKSICYHPSILPRHRGASAISWTLMEGDETAGFTIFWADDGLDTGPILLQRKCSVKPNDTLDSLYNSFMYPEGVRAMAEAVNLVAEGKAPMIEQPEEGATYDAMLNKKELQRLVWSGKTAKQAHDFVRALDSTPGAWTLIDGQEARLYKSALWTGTERFF</sequence>
<dbReference type="InterPro" id="IPR001555">
    <property type="entry name" value="GART_AS"/>
</dbReference>
<gene>
    <name evidence="3" type="ORF">TBRA_LOCUS2863</name>
</gene>
<evidence type="ECO:0000259" key="2">
    <source>
        <dbReference type="Pfam" id="PF02911"/>
    </source>
</evidence>
<keyword evidence="4" id="KW-1185">Reference proteome</keyword>
<dbReference type="InterPro" id="IPR036477">
    <property type="entry name" value="Formyl_transf_N_sf"/>
</dbReference>
<dbReference type="SUPFAM" id="SSF50486">
    <property type="entry name" value="FMT C-terminal domain-like"/>
    <property type="match status" value="1"/>
</dbReference>
<protein>
    <recommendedName>
        <fullName evidence="5">Formyl transferase N-terminal domain-containing protein</fullName>
    </recommendedName>
</protein>
<dbReference type="EMBL" id="CADCXV010000569">
    <property type="protein sequence ID" value="CAB0030878.1"/>
    <property type="molecule type" value="Genomic_DNA"/>
</dbReference>
<evidence type="ECO:0000313" key="4">
    <source>
        <dbReference type="Proteomes" id="UP000479190"/>
    </source>
</evidence>
<name>A0A6H5I0Z1_9HYME</name>
<evidence type="ECO:0000259" key="1">
    <source>
        <dbReference type="Pfam" id="PF00551"/>
    </source>
</evidence>
<dbReference type="Gene3D" id="3.10.25.10">
    <property type="entry name" value="Formyl transferase, C-terminal domain"/>
    <property type="match status" value="1"/>
</dbReference>
<dbReference type="PROSITE" id="PS00373">
    <property type="entry name" value="GART"/>
    <property type="match status" value="1"/>
</dbReference>
<dbReference type="PANTHER" id="PTHR11138:SF5">
    <property type="entry name" value="METHIONYL-TRNA FORMYLTRANSFERASE, MITOCHONDRIAL"/>
    <property type="match status" value="1"/>
</dbReference>
<dbReference type="GO" id="GO:0005829">
    <property type="term" value="C:cytosol"/>
    <property type="evidence" value="ECO:0007669"/>
    <property type="project" value="TreeGrafter"/>
</dbReference>
<dbReference type="InterPro" id="IPR002376">
    <property type="entry name" value="Formyl_transf_N"/>
</dbReference>
<dbReference type="AlphaFoldDB" id="A0A6H5I0Z1"/>
<accession>A0A6H5I0Z1</accession>
<dbReference type="SUPFAM" id="SSF53328">
    <property type="entry name" value="Formyltransferase"/>
    <property type="match status" value="1"/>
</dbReference>
<proteinExistence type="predicted"/>
<dbReference type="GO" id="GO:0004479">
    <property type="term" value="F:methionyl-tRNA formyltransferase activity"/>
    <property type="evidence" value="ECO:0007669"/>
    <property type="project" value="TreeGrafter"/>
</dbReference>
<dbReference type="OrthoDB" id="310895at2759"/>
<dbReference type="Pfam" id="PF00551">
    <property type="entry name" value="Formyl_trans_N"/>
    <property type="match status" value="1"/>
</dbReference>
<dbReference type="InterPro" id="IPR037022">
    <property type="entry name" value="Formyl_trans_C_sf"/>
</dbReference>
<feature type="domain" description="Formyl transferase C-terminal" evidence="2">
    <location>
        <begin position="175"/>
        <end position="222"/>
    </location>
</feature>